<dbReference type="RefSeq" id="WP_344915885.1">
    <property type="nucleotide sequence ID" value="NZ_BAABAQ010000002.1"/>
</dbReference>
<evidence type="ECO:0000256" key="3">
    <source>
        <dbReference type="ARBA" id="ARBA00022679"/>
    </source>
</evidence>
<evidence type="ECO:0000256" key="4">
    <source>
        <dbReference type="ARBA" id="ARBA00023315"/>
    </source>
</evidence>
<feature type="domain" description="Carrier" evidence="6">
    <location>
        <begin position="4759"/>
        <end position="4834"/>
    </location>
</feature>
<organism evidence="9 10">
    <name type="scientific">Streptosporangium oxazolinicum</name>
    <dbReference type="NCBI Taxonomy" id="909287"/>
    <lineage>
        <taxon>Bacteria</taxon>
        <taxon>Bacillati</taxon>
        <taxon>Actinomycetota</taxon>
        <taxon>Actinomycetes</taxon>
        <taxon>Streptosporangiales</taxon>
        <taxon>Streptosporangiaceae</taxon>
        <taxon>Streptosporangium</taxon>
    </lineage>
</organism>
<dbReference type="PROSITE" id="PS52004">
    <property type="entry name" value="KS3_2"/>
    <property type="match status" value="3"/>
</dbReference>
<feature type="domain" description="Carrier" evidence="6">
    <location>
        <begin position="1638"/>
        <end position="1713"/>
    </location>
</feature>
<dbReference type="Pfam" id="PF18369">
    <property type="entry name" value="PKS_DE"/>
    <property type="match status" value="1"/>
</dbReference>
<keyword evidence="1" id="KW-0596">Phosphopantetheine</keyword>
<dbReference type="CDD" id="cd00833">
    <property type="entry name" value="PKS"/>
    <property type="match status" value="3"/>
</dbReference>
<dbReference type="InterPro" id="IPR006162">
    <property type="entry name" value="Ppantetheine_attach_site"/>
</dbReference>
<dbReference type="Gene3D" id="3.30.70.3290">
    <property type="match status" value="3"/>
</dbReference>
<dbReference type="Pfam" id="PF00698">
    <property type="entry name" value="Acyl_transf_1"/>
    <property type="match status" value="3"/>
</dbReference>
<dbReference type="Pfam" id="PF08659">
    <property type="entry name" value="KR"/>
    <property type="match status" value="3"/>
</dbReference>
<dbReference type="PROSITE" id="PS00606">
    <property type="entry name" value="KS3_1"/>
    <property type="match status" value="3"/>
</dbReference>
<dbReference type="Pfam" id="PF00550">
    <property type="entry name" value="PP-binding"/>
    <property type="match status" value="3"/>
</dbReference>
<feature type="active site" description="Proton donor; for dehydratase activity" evidence="5">
    <location>
        <position position="1085"/>
    </location>
</feature>
<dbReference type="InterPro" id="IPR049551">
    <property type="entry name" value="PKS_DH_C"/>
</dbReference>
<keyword evidence="10" id="KW-1185">Reference proteome</keyword>
<dbReference type="SUPFAM" id="SSF55048">
    <property type="entry name" value="Probable ACP-binding domain of malonyl-CoA ACP transacylase"/>
    <property type="match status" value="3"/>
</dbReference>
<dbReference type="InterPro" id="IPR016039">
    <property type="entry name" value="Thiolase-like"/>
</dbReference>
<dbReference type="Gene3D" id="1.10.1200.10">
    <property type="entry name" value="ACP-like"/>
    <property type="match status" value="3"/>
</dbReference>
<dbReference type="InterPro" id="IPR020807">
    <property type="entry name" value="PKS_DH"/>
</dbReference>
<dbReference type="SMART" id="SM00823">
    <property type="entry name" value="PKS_PP"/>
    <property type="match status" value="3"/>
</dbReference>
<dbReference type="Pfam" id="PF14765">
    <property type="entry name" value="PS-DH"/>
    <property type="match status" value="2"/>
</dbReference>
<keyword evidence="4" id="KW-0012">Acyltransferase</keyword>
<feature type="domain" description="Ketosynthase family 3 (KS3)" evidence="7">
    <location>
        <begin position="3186"/>
        <end position="3597"/>
    </location>
</feature>
<evidence type="ECO:0000313" key="9">
    <source>
        <dbReference type="EMBL" id="GAA4184109.1"/>
    </source>
</evidence>
<dbReference type="Gene3D" id="3.40.47.10">
    <property type="match status" value="3"/>
</dbReference>
<dbReference type="InterPro" id="IPR016036">
    <property type="entry name" value="Malonyl_transacylase_ACP-bd"/>
</dbReference>
<evidence type="ECO:0000313" key="10">
    <source>
        <dbReference type="Proteomes" id="UP001501251"/>
    </source>
</evidence>
<evidence type="ECO:0000259" key="6">
    <source>
        <dbReference type="PROSITE" id="PS50075"/>
    </source>
</evidence>
<name>A0ABP8AHN3_9ACTN</name>
<dbReference type="InterPro" id="IPR016035">
    <property type="entry name" value="Acyl_Trfase/lysoPLipase"/>
</dbReference>
<feature type="region of interest" description="N-terminal hotdog fold" evidence="5">
    <location>
        <begin position="4022"/>
        <end position="4147"/>
    </location>
</feature>
<dbReference type="Pfam" id="PF22953">
    <property type="entry name" value="SpnB_Rossmann"/>
    <property type="match status" value="2"/>
</dbReference>
<dbReference type="Gene3D" id="3.10.129.110">
    <property type="entry name" value="Polyketide synthase dehydratase"/>
    <property type="match status" value="2"/>
</dbReference>
<dbReference type="InterPro" id="IPR055123">
    <property type="entry name" value="SpnB-like_Rossmann"/>
</dbReference>
<dbReference type="SUPFAM" id="SSF53901">
    <property type="entry name" value="Thiolase-like"/>
    <property type="match status" value="3"/>
</dbReference>
<dbReference type="PROSITE" id="PS00012">
    <property type="entry name" value="PHOSPHOPANTETHEINE"/>
    <property type="match status" value="3"/>
</dbReference>
<feature type="domain" description="Carrier" evidence="6">
    <location>
        <begin position="3093"/>
        <end position="3168"/>
    </location>
</feature>
<feature type="domain" description="PKS/mFAS DH" evidence="8">
    <location>
        <begin position="4022"/>
        <end position="4296"/>
    </location>
</feature>
<evidence type="ECO:0000256" key="1">
    <source>
        <dbReference type="ARBA" id="ARBA00022450"/>
    </source>
</evidence>
<dbReference type="InterPro" id="IPR032821">
    <property type="entry name" value="PKS_assoc"/>
</dbReference>
<dbReference type="SMART" id="SM01294">
    <property type="entry name" value="PKS_PP_betabranch"/>
    <property type="match status" value="3"/>
</dbReference>
<dbReference type="InterPro" id="IPR014030">
    <property type="entry name" value="Ketoacyl_synth_N"/>
</dbReference>
<dbReference type="InterPro" id="IPR057326">
    <property type="entry name" value="KR_dom"/>
</dbReference>
<evidence type="ECO:0000256" key="2">
    <source>
        <dbReference type="ARBA" id="ARBA00022553"/>
    </source>
</evidence>
<feature type="region of interest" description="C-terminal hotdog fold" evidence="5">
    <location>
        <begin position="1026"/>
        <end position="1159"/>
    </location>
</feature>
<feature type="domain" description="Ketosynthase family 3 (KS3)" evidence="7">
    <location>
        <begin position="1730"/>
        <end position="2140"/>
    </location>
</feature>
<dbReference type="Pfam" id="PF16197">
    <property type="entry name" value="KAsynt_C_assoc"/>
    <property type="match status" value="3"/>
</dbReference>
<feature type="region of interest" description="C-terminal hotdog fold" evidence="5">
    <location>
        <begin position="4159"/>
        <end position="4296"/>
    </location>
</feature>
<feature type="active site" description="Proton donor; for dehydratase activity" evidence="5">
    <location>
        <position position="4220"/>
    </location>
</feature>
<dbReference type="NCBIfam" id="NF045894">
    <property type="entry name" value="PKS_plus_SDR"/>
    <property type="match status" value="1"/>
</dbReference>
<keyword evidence="3" id="KW-0808">Transferase</keyword>
<dbReference type="InterPro" id="IPR042104">
    <property type="entry name" value="PKS_dehydratase_sf"/>
</dbReference>
<feature type="active site" description="Proton acceptor; for dehydratase activity" evidence="5">
    <location>
        <position position="918"/>
    </location>
</feature>
<dbReference type="InterPro" id="IPR020806">
    <property type="entry name" value="PKS_PP-bd"/>
</dbReference>
<dbReference type="InterPro" id="IPR049900">
    <property type="entry name" value="PKS_mFAS_DH"/>
</dbReference>
<dbReference type="InterPro" id="IPR049552">
    <property type="entry name" value="PKS_DH_N"/>
</dbReference>
<dbReference type="InterPro" id="IPR020841">
    <property type="entry name" value="PKS_Beta-ketoAc_synthase_dom"/>
</dbReference>
<sequence length="4928" mass="519453">MANSDDKLVRALRSALRENERLKQANLDLVSASNEPIAIIGMGCRFPGGVTSPEELWRLVAGGTDAISDFPADRGWDPGLYDPDPERTGRSYTRQGGFLHDVAEFDPAFFGISPREALVIDPQQRLLLELGWETFENAGIAPDSLRGSDTGVFAGVMYGEYGSRPSSLTSGQEANVGLGSAGSVVSGRVAYTFGLEGPAVTVDTACSSSLVTMHLAAQALQRGECSLALAGGVTVMATPSVFFQFSRQRGLAADGRCKPYAEAADGLGWSEGAGLVLLERLSDARRNGHRVLAVIRGSAVNQDGASHGLTAPNGPAQQRVIRQALANAELEFADVDVVEGHGTGTTLGDPIEAQALLATYGQDRTVPLWLGSVKSNLGHTQAAAGVAGVIKMVMAMRHGVMPRTLHVDEPSSHVDWSSGAVELLAESRPWPEREGPRRAGVSSFGISGTNAHVIVEGVVESVAPAVGRGLPVVPWVVSARSAEGLGAQVTRLASWSGDALDVGYSLATTRTVLDHRAVFCGPDRDELAAFVPGADGVAGGRCAVLFSGQGAQRPGMGAGLYAAFPVFAEAFDAACPAPVKEVVFGGSELIDQTVYAQQGLFAFEVALFRLVESWGVVPDFVGGHSVGEIAAAHVAGVWSLEDACRVVEARGRLMQDLPPGGAMVAIAASEADIAPYLNERVGLAAVNGPASVVVSGDEDAVETLLNQLDGIRTKRLRVSHAFHSARMDPMLDDFRVVLESVSWNRPRIPLVSTLTGHLADPDEIASAEYWVRQVREPVRFGDAVRTLEAEGVTTLIEAGPSPALSAMETQSAVFAPLARKDHDEVEATIRGLGQAWTRGVTVDWPTLFTGSGAQRIDLPTYPFQRRRYWLEGGVVSGDVGVSAAGHPLLAAAVVLADSQGVVLTGRLSVETQPWLADHRVMGAVIFPGTGFVELAIQAGDEVGCGTLEGLTLESPLVLPDTGAVRLQIIVRTPDETGLRAFSIHSRPDDSDPDLPWTRHATGTVRPVEPAADLPSMEPDAWPPSDATPVELDGAYESLAARGYDYGPAFRGLRAMWRRGDEVFAEVALPEDMSGAGFGLHPALLDAAMHPRLLNEATGTRIPFEWHGVSLLATGAEALRVWIRPVGEDAMSVTVTDSSGAPVAGVSRLLARPVSADQLGRPGRDVLFEVDWPLISLAPVRDERHRPEVGGPDRPDLADLGRTIGPDTPMPDVVLLAYALDADEPTRATGADDEDLPGRVRAATRRTLRDLQTWLADERASSSRLVVVTRGAVSTGADDTAVDLRQSALWGLVRSAQAEHPGRFCLVDLDDHPSSERLLAAVVASGEPEVAVRAGAARVPRFAPVAPGQAASNWSADGTVLITGGTGGLGALLARHLVEARGVRHLLLVSRRGPEAAGATELRDELAALGAEVTVSACDVTDRASLAAVLAEVSPRHPLTAVVHAAGVADVGVLGSLTPEQVDRVMRPKVDAAWHLHELTRELGLSAFVLYSSAASLVLGAGQANYAAANAFLDALAGYREAAGLPATSLAWGLWAEAEGMAELLDEAGLRRMSRLGLPPLATEEALGLFDAAVGLGRPVLAPVRVDRVALNARTDEIPPLLRGLLRTRSRRVVEPGRASADPALSRRLGALTEPERDRVMLDLVRTRVATVLGYSANESAEPGAAFRELGFDSLAAVELRNLLNEATGLRLPATLVFDYPNSIVLARHLRDELLGTAPVQTAAPTVAADLEPIAIVGMACRYPGGVTSPEGLWRLVADGLDVISDFPADRGWDLGAVYDPSGSRPGTSYVREGGFLYDAADFDAEFFGISPREAPVLDPQQRLFLEISWEALERAGMDAASLRGSSTGVFTGVMYHDYPGSSGAGSLVSGRVAYTFGFEGPAVTMDTACSSSLVALHTACRSLRQGDCSLALAGGVTVMATPDMFVEFSRQGVLSGDGRCRSFATAADGAGWSEGAGVLLLERLSDARRNGHRVLAVVRGSAVNQDGASNGLTAPNGPSQQRVIRAALADAGLGSADVDVVEGHGTGTTLGDPIEAQALLATYGQGRSAPLWLGSVKSNLGHPQAAAGVAGVIKMVMAMRHGVMPKTLHVDEPSSHVDWSSGAVEVLAESRPWPVGEGPRRAGVSSFGISGTNAHVIVEGVVEEPVVPVVERAMPVVPWVVSAKSAEGLGAQVARLASWAGDALDIGYSLATTRTALDHRAVVVGEGLVSGSVAGGRCAVLFSGQGAQRPGMGAGLYAAFPVFAEAFDAACPAAVKEVLFSGSELIDQTVYAQQGLFAFEVALFRLLESWGVVPDFVGGHSVGEIAAAHVAGVWSLEDACRVVEARGRLMQNLPAGGAMAAIAASEADIAPYLNERVGLAAVNGPASVVVSGDEDAVEALLNQLDGVRAKRLRVSHAFHSARMEPMLEDFRTVLESVVWNRPRIPLVSTLTGHLADPDEIASAEYWVRQVREPVRFGDAVRTLEAEGVTTLIEAGPSPVLSAMETQSAVFTPLARKEHDEVEAVIRGLGQAWTRGVAVDWPEMFTGSGAQRIDLPTYPFQRQRYWLNADVAAVEENHEESRFWAAVEQGDVERLAITLGMADGEDGALRTMLPILSSWRRQRDEQSTVNGWRYRVGWEAVPDVPVRVSPQSWLVVVPEGHLDHPWVVALRTLERRGITVLTLELTEQDRDALADRIRRATGGSCDRVLSLLALEDRPHPGHPLVDLRVANTILLAQALGDAGTAAPLWALTLDGQADTGQARLWGLGRSIGLERPSRWGGLVELPESMNEQALSRLVNAVAGSSDEDQLAVRASGVFVRRLHRAPIAEPAETWRPDGTVLVTGGTGGVGAHVARWLVGRGAEHLVLAGRRGADAPGAGKLAEELGRAGARVTIASCDVTDRSALRDLLAEHRVTAAFHTAGIGGWATLDETTMSDTEAVFGAKVTGAEYLDELLDRDSDLLVLFSSTAGIWGSAAQATYAAANASLDALARRRRARGLKATSVAWGLWAGEGLAVETDLEERLRRQGLRAMDPRLTLAALGQALDHDDVDLVVADIEWERFAPAFTAARPSPLIDRIPEVQRVLVTPDTPAGQAERSELARRVAELPDAQREPLLLDLVRIEAATVLRHASTEAVPVDRAFQELGFDSLTAVELRNRLSTATGLVLPATLVFDRPTPSAVAAYLKAELAGTGHEPVTVATASAGTDEPIAIVAMSCRFPGDVRSPEDLWRLVDEEVDAVSAFPENRGWDVQGLYDPDPDRPGKNYARAGGFLHDVAEFDAEFFGISPREARSLDPQQRLLLENSWQAFERAGIDPVSLRGGQVGVFVGTNVQDYNVEIGNAASVVSGRLSYTFGLEGPAVTVDTACSSSLVAMHLACQSLRQGESTLALAGGVTVMATPEMFVRFSRQRALSPDGRCKSFASTADGAGWSEGVGMLLLERLSDARRNGHPVLAVVRGSAVNQDGASNGLTAPNGPSQERVIRQALANADLEVSDVDVVEAHGTGTTLGDPIEAQALLATYGQGRSAPLWLGSVKSNMGHAQAAAGVAGVIKMVMAMRHGVMPKTLHVDEPSPHVDWSSGAIELLTEARPWPEREGPRRAGVSSFGISGTNAHVIVEGVAEEPVARVVERAMPVVPWVVSAKTAEGLGAQVTRLASWAGNALDIGYSLATTRTALDHRAVMVGEGLVSGTVAGGRCAVLFSGQGAQRPGMGAELYAAFPVFAEAFDAACPAAVKEVVFGGSELIDQTVYAQQGLFAFEVALFRLLESWGVVPDFVGGHSVGEIAAAHVAGVWSLQDACRVVEARGRLMQALAPGGAMAAVAASEADIAPYLNERVGLAAVNGPASVVVSGDEEAVEALLNQLDGIRTKRLNVSHAFHSPLMEPMLTDFRTVLESVVWNRPRIPLVSTLTGHLADPDEITSADYWVRQVREPVRFGDAVRTLEAEGVTTLIEAGPSPALSAMETQNAVFTPLAHKDHDEVEATIRGLGQAWTRGVTVDWPTLFTGSGAQRIDLPTYPFQRKHYWLDTVADTGDMGSVGLADAEHPLLGATISLADAETTVLTGRLSLATHPWLADHRVGAVAVFPGTALVELGVWVGDQVGCGFLEELTLQAPLVLPETGAVAIQVAVDAADENGRRRLTVHSRAAEAPLDAVWTRHAVGALTPGTPAEPDSLEVWPPEGATPIELGAIYDDVVEGGLAYGPAFRGLQAAWRRGADVFAEVALPDQVRDEAGRYGVHPALLDAALHAVGLTGHPDAGAALPFAWNDVALHATGATGLRVRISTAEDGAVSVHTADPKGAPVVSIGSLVLRPVQAVSPETGPAVQDSLYRIAWVDAPVTGAPVRTVEPTPVQMVEHTDIDALRAALDAGAPSPRAVLFPVGATSPDDARPATARTLAAVRSWLADERLAASTLVILTRRTGTPADLASAAVAGFVRSAQAEHPGRIVLADVDEDPESWRLLPAAITGAEPQIAVHAGAVSVPRLVRATPGDRSAGPDLTEGTVLITGGTGGLGGLLARHLVAEYGARRLLLASRRGADAPGAESLRAELADLGAEVVLAACDVTDRDALARLLADIPSRHPLTAVVHAAGSLADGLVSTLTPERLDEVMRSKADAAWHLHELTEALDLSAFVLFSAAAGTLGTAGQGNYAAGNAFLDALAAHRRSLGLPGTALAWGLWEQTSEMTAHLTGEGVARVGRGGVSPLPTADALALFDLAVTMDDPALVPVRLNPAVLREQHDAGLLPALLTGLVPGRRRRSASAATDGPSLADRLSGLGEAEREEELLALVRAEVAAVLGHVSVEAVRSSRPFDELGFDSLTAIELRNRMNAVTGTRLPATLVFDYPNPAALARHLNDRLRPEPVAAPLSLLGELDRLEAILATPDPDEIEALGHDARADVTARLRTLVATWQDLHRTGEEDTVADDLDAASDDEIFAFIDSKLGTSQAERTDV</sequence>
<reference evidence="10" key="1">
    <citation type="journal article" date="2019" name="Int. J. Syst. Evol. Microbiol.">
        <title>The Global Catalogue of Microorganisms (GCM) 10K type strain sequencing project: providing services to taxonomists for standard genome sequencing and annotation.</title>
        <authorList>
            <consortium name="The Broad Institute Genomics Platform"/>
            <consortium name="The Broad Institute Genome Sequencing Center for Infectious Disease"/>
            <person name="Wu L."/>
            <person name="Ma J."/>
        </authorList>
    </citation>
    <scope>NUCLEOTIDE SEQUENCE [LARGE SCALE GENOMIC DNA]</scope>
    <source>
        <strain evidence="10">JCM 17388</strain>
    </source>
</reference>
<dbReference type="Gene3D" id="3.40.50.720">
    <property type="entry name" value="NAD(P)-binding Rossmann-like Domain"/>
    <property type="match status" value="3"/>
</dbReference>
<dbReference type="InterPro" id="IPR013968">
    <property type="entry name" value="PKS_KR"/>
</dbReference>
<dbReference type="SUPFAM" id="SSF47336">
    <property type="entry name" value="ACP-like"/>
    <property type="match status" value="3"/>
</dbReference>
<dbReference type="InterPro" id="IPR009081">
    <property type="entry name" value="PP-bd_ACP"/>
</dbReference>
<dbReference type="PANTHER" id="PTHR43775:SF51">
    <property type="entry name" value="INACTIVE PHENOLPHTHIOCEROL SYNTHESIS POLYKETIDE SYNTHASE TYPE I PKS1-RELATED"/>
    <property type="match status" value="1"/>
</dbReference>
<dbReference type="SMART" id="SM00826">
    <property type="entry name" value="PKS_DH"/>
    <property type="match status" value="2"/>
</dbReference>
<dbReference type="InterPro" id="IPR050091">
    <property type="entry name" value="PKS_NRPS_Biosynth_Enz"/>
</dbReference>
<dbReference type="Pfam" id="PF00109">
    <property type="entry name" value="ketoacyl-synt"/>
    <property type="match status" value="3"/>
</dbReference>
<dbReference type="InterPro" id="IPR001227">
    <property type="entry name" value="Ac_transferase_dom_sf"/>
</dbReference>
<dbReference type="SUPFAM" id="SSF51735">
    <property type="entry name" value="NAD(P)-binding Rossmann-fold domains"/>
    <property type="match status" value="6"/>
</dbReference>
<feature type="region of interest" description="N-terminal hotdog fold" evidence="5">
    <location>
        <begin position="886"/>
        <end position="1011"/>
    </location>
</feature>
<feature type="active site" description="Proton acceptor; for dehydratase activity" evidence="5">
    <location>
        <position position="4054"/>
    </location>
</feature>
<evidence type="ECO:0000256" key="5">
    <source>
        <dbReference type="PROSITE-ProRule" id="PRU01363"/>
    </source>
</evidence>
<dbReference type="EMBL" id="BAABAQ010000002">
    <property type="protein sequence ID" value="GAA4184109.1"/>
    <property type="molecule type" value="Genomic_DNA"/>
</dbReference>
<dbReference type="InterPro" id="IPR036291">
    <property type="entry name" value="NAD(P)-bd_dom_sf"/>
</dbReference>
<dbReference type="Pfam" id="PF21089">
    <property type="entry name" value="PKS_DH_N"/>
    <property type="match status" value="2"/>
</dbReference>
<feature type="domain" description="Ketosynthase family 3 (KS3)" evidence="7">
    <location>
        <begin position="34"/>
        <end position="457"/>
    </location>
</feature>
<dbReference type="InterPro" id="IPR041618">
    <property type="entry name" value="PKS_DE"/>
</dbReference>
<dbReference type="InterPro" id="IPR014031">
    <property type="entry name" value="Ketoacyl_synth_C"/>
</dbReference>
<proteinExistence type="predicted"/>
<dbReference type="SMART" id="SM00822">
    <property type="entry name" value="PKS_KR"/>
    <property type="match status" value="3"/>
</dbReference>
<keyword evidence="2" id="KW-0597">Phosphoprotein</keyword>
<protein>
    <submittedName>
        <fullName evidence="9">Type I polyketide synthase</fullName>
    </submittedName>
</protein>
<dbReference type="Gene3D" id="3.40.366.10">
    <property type="entry name" value="Malonyl-Coenzyme A Acyl Carrier Protein, domain 2"/>
    <property type="match status" value="3"/>
</dbReference>
<dbReference type="PANTHER" id="PTHR43775">
    <property type="entry name" value="FATTY ACID SYNTHASE"/>
    <property type="match status" value="1"/>
</dbReference>
<comment type="caution">
    <text evidence="9">The sequence shown here is derived from an EMBL/GenBank/DDBJ whole genome shotgun (WGS) entry which is preliminary data.</text>
</comment>
<dbReference type="SUPFAM" id="SSF52151">
    <property type="entry name" value="FabD/lysophospholipase-like"/>
    <property type="match status" value="3"/>
</dbReference>
<dbReference type="SMART" id="SM00825">
    <property type="entry name" value="PKS_KS"/>
    <property type="match status" value="3"/>
</dbReference>
<dbReference type="PROSITE" id="PS50075">
    <property type="entry name" value="CARRIER"/>
    <property type="match status" value="3"/>
</dbReference>
<dbReference type="CDD" id="cd08956">
    <property type="entry name" value="KR_3_FAS_SDR_x"/>
    <property type="match status" value="2"/>
</dbReference>
<dbReference type="InterPro" id="IPR014043">
    <property type="entry name" value="Acyl_transferase_dom"/>
</dbReference>
<gene>
    <name evidence="9" type="ORF">GCM10022252_12480</name>
</gene>
<dbReference type="InterPro" id="IPR018201">
    <property type="entry name" value="Ketoacyl_synth_AS"/>
</dbReference>
<evidence type="ECO:0000259" key="8">
    <source>
        <dbReference type="PROSITE" id="PS52019"/>
    </source>
</evidence>
<feature type="domain" description="PKS/mFAS DH" evidence="8">
    <location>
        <begin position="886"/>
        <end position="1159"/>
    </location>
</feature>
<evidence type="ECO:0000259" key="7">
    <source>
        <dbReference type="PROSITE" id="PS52004"/>
    </source>
</evidence>
<dbReference type="Proteomes" id="UP001501251">
    <property type="component" value="Unassembled WGS sequence"/>
</dbReference>
<dbReference type="Pfam" id="PF02801">
    <property type="entry name" value="Ketoacyl-synt_C"/>
    <property type="match status" value="3"/>
</dbReference>
<dbReference type="CDD" id="cd08952">
    <property type="entry name" value="KR_1_SDR_x"/>
    <property type="match status" value="1"/>
</dbReference>
<dbReference type="InterPro" id="IPR036736">
    <property type="entry name" value="ACP-like_sf"/>
</dbReference>
<dbReference type="SMART" id="SM00827">
    <property type="entry name" value="PKS_AT"/>
    <property type="match status" value="3"/>
</dbReference>
<dbReference type="PROSITE" id="PS52019">
    <property type="entry name" value="PKS_MFAS_DH"/>
    <property type="match status" value="2"/>
</dbReference>
<accession>A0ABP8AHN3</accession>